<dbReference type="RefSeq" id="WP_124144647.1">
    <property type="nucleotide sequence ID" value="NZ_CAWOKI010000031.1"/>
</dbReference>
<keyword evidence="2" id="KW-1185">Reference proteome</keyword>
<dbReference type="Proteomes" id="UP000269154">
    <property type="component" value="Unassembled WGS sequence"/>
</dbReference>
<protein>
    <submittedName>
        <fullName evidence="1">Uncharacterized protein</fullName>
    </submittedName>
</protein>
<name>A0A3N6NSC7_9CYAN</name>
<comment type="caution">
    <text evidence="1">The sequence shown here is derived from an EMBL/GenBank/DDBJ whole genome shotgun (WGS) entry which is preliminary data.</text>
</comment>
<gene>
    <name evidence="1" type="ORF">D5R40_11340</name>
</gene>
<dbReference type="EMBL" id="RCBY01000050">
    <property type="protein sequence ID" value="RQH44777.1"/>
    <property type="molecule type" value="Genomic_DNA"/>
</dbReference>
<proteinExistence type="predicted"/>
<evidence type="ECO:0000313" key="1">
    <source>
        <dbReference type="EMBL" id="RQH44777.1"/>
    </source>
</evidence>
<evidence type="ECO:0000313" key="2">
    <source>
        <dbReference type="Proteomes" id="UP000269154"/>
    </source>
</evidence>
<accession>A0A3N6NSC7</accession>
<reference evidence="1 2" key="1">
    <citation type="journal article" date="2018" name="ACS Chem. Biol.">
        <title>Ketoreductase domain dysfunction expands chemodiversity: malyngamide biosynthesis in the cyanobacterium Okeania hirsuta.</title>
        <authorList>
            <person name="Moss N.A."/>
            <person name="Leao T."/>
            <person name="Rankin M."/>
            <person name="McCullough T.M."/>
            <person name="Qu P."/>
            <person name="Korobeynikov A."/>
            <person name="Smith J.L."/>
            <person name="Gerwick L."/>
            <person name="Gerwick W.H."/>
        </authorList>
    </citation>
    <scope>NUCLEOTIDE SEQUENCE [LARGE SCALE GENOMIC DNA]</scope>
    <source>
        <strain evidence="1 2">PAB10Feb10-1</strain>
    </source>
</reference>
<dbReference type="AlphaFoldDB" id="A0A3N6NSC7"/>
<sequence length="111" mass="12711">MNIQEIVIQQICEEFKIDPNNHNQQLSVENLKEIIRCTTNKMLMAHFQILLDNYLENTDTNSALNQLSIFANIASENDANEIKYLNGFHDIGKQIANIEVRFLESTLGLST</sequence>
<organism evidence="1 2">
    <name type="scientific">Okeania hirsuta</name>
    <dbReference type="NCBI Taxonomy" id="1458930"/>
    <lineage>
        <taxon>Bacteria</taxon>
        <taxon>Bacillati</taxon>
        <taxon>Cyanobacteriota</taxon>
        <taxon>Cyanophyceae</taxon>
        <taxon>Oscillatoriophycideae</taxon>
        <taxon>Oscillatoriales</taxon>
        <taxon>Microcoleaceae</taxon>
        <taxon>Okeania</taxon>
    </lineage>
</organism>